<name>A0A1A6HR92_NEOLE</name>
<evidence type="ECO:0000313" key="3">
    <source>
        <dbReference type="Proteomes" id="UP000092124"/>
    </source>
</evidence>
<evidence type="ECO:0000313" key="2">
    <source>
        <dbReference type="EMBL" id="OBS80978.1"/>
    </source>
</evidence>
<dbReference type="AlphaFoldDB" id="A0A1A6HR92"/>
<feature type="compositionally biased region" description="Low complexity" evidence="1">
    <location>
        <begin position="49"/>
        <end position="60"/>
    </location>
</feature>
<organism evidence="2 3">
    <name type="scientific">Neotoma lepida</name>
    <name type="common">Desert woodrat</name>
    <dbReference type="NCBI Taxonomy" id="56216"/>
    <lineage>
        <taxon>Eukaryota</taxon>
        <taxon>Metazoa</taxon>
        <taxon>Chordata</taxon>
        <taxon>Craniata</taxon>
        <taxon>Vertebrata</taxon>
        <taxon>Euteleostomi</taxon>
        <taxon>Mammalia</taxon>
        <taxon>Eutheria</taxon>
        <taxon>Euarchontoglires</taxon>
        <taxon>Glires</taxon>
        <taxon>Rodentia</taxon>
        <taxon>Myomorpha</taxon>
        <taxon>Muroidea</taxon>
        <taxon>Cricetidae</taxon>
        <taxon>Neotominae</taxon>
        <taxon>Neotoma</taxon>
    </lineage>
</organism>
<comment type="caution">
    <text evidence="2">The sequence shown here is derived from an EMBL/GenBank/DDBJ whole genome shotgun (WGS) entry which is preliminary data.</text>
</comment>
<dbReference type="Proteomes" id="UP000092124">
    <property type="component" value="Unassembled WGS sequence"/>
</dbReference>
<keyword evidence="3" id="KW-1185">Reference proteome</keyword>
<accession>A0A1A6HR92</accession>
<gene>
    <name evidence="2" type="ORF">A6R68_20805</name>
</gene>
<evidence type="ECO:0000256" key="1">
    <source>
        <dbReference type="SAM" id="MobiDB-lite"/>
    </source>
</evidence>
<sequence>MGEQAEPAHGSPAAMQAPKVPKSLLSLMTLLCSASRSTPHLVIRHLCLSSNGSSSKPDNSFTGAKSPTLYPDGRTPGKRHGRESEYQQIVQALAKSGNIYSLSTPHSPSPI</sequence>
<proteinExistence type="predicted"/>
<reference evidence="2 3" key="1">
    <citation type="submission" date="2016-06" db="EMBL/GenBank/DDBJ databases">
        <title>The Draft Genome Sequence and Annotation of the Desert Woodrat Neotoma lepida.</title>
        <authorList>
            <person name="Campbell M."/>
            <person name="Oakeson K.F."/>
            <person name="Yandell M."/>
            <person name="Halpert J.R."/>
            <person name="Dearing D."/>
        </authorList>
    </citation>
    <scope>NUCLEOTIDE SEQUENCE [LARGE SCALE GENOMIC DNA]</scope>
    <source>
        <strain evidence="2">417</strain>
        <tissue evidence="2">Liver</tissue>
    </source>
</reference>
<dbReference type="EMBL" id="LZPO01017299">
    <property type="protein sequence ID" value="OBS80978.1"/>
    <property type="molecule type" value="Genomic_DNA"/>
</dbReference>
<feature type="region of interest" description="Disordered" evidence="1">
    <location>
        <begin position="49"/>
        <end position="83"/>
    </location>
</feature>
<protein>
    <submittedName>
        <fullName evidence="2">Uncharacterized protein</fullName>
    </submittedName>
</protein>